<feature type="transmembrane region" description="Helical" evidence="5">
    <location>
        <begin position="155"/>
        <end position="172"/>
    </location>
</feature>
<feature type="transmembrane region" description="Helical" evidence="5">
    <location>
        <begin position="178"/>
        <end position="202"/>
    </location>
</feature>
<evidence type="ECO:0000256" key="4">
    <source>
        <dbReference type="ARBA" id="ARBA00023136"/>
    </source>
</evidence>
<dbReference type="Gene3D" id="1.20.1250.20">
    <property type="entry name" value="MFS general substrate transporter like domains"/>
    <property type="match status" value="1"/>
</dbReference>
<keyword evidence="4 5" id="KW-0472">Membrane</keyword>
<evidence type="ECO:0000313" key="8">
    <source>
        <dbReference type="WBParaSite" id="TMUE_3000013265.1"/>
    </source>
</evidence>
<feature type="transmembrane region" description="Helical" evidence="5">
    <location>
        <begin position="124"/>
        <end position="143"/>
    </location>
</feature>
<sequence>MEMEERTEKSARAIEQSCKATNYADVEKFLYCGSYQIVVAVIYLFACFVFAFNLIFMTFMILEPPWQCEPYLNMTSSSSNLSNVSLDDRCALLQSGQCTNITWVNVTFYSVVSEWNLVCDKKNILYSILSIQMGALLVGTPLIGRLADRFGRKPILCLSMISQASFGIATGFANTWQVFAVCRFFVGLFGAGLTSVVGVYVVENVSKSYRLFIMAIGGMNIGMILSSCLAFGFQHWRPLTMTASSAGFVALLLILFTCESPRWLILHGRAEQARRSYRYILRINGKQAKQMNDDQWKLLVEQAQRYRSKRASFWDIFRETQLLIRTSILSFAMFVMKMISTLLMFSMDDMAGSIYLNAVVYGLVNWLGGLSCSFIDRAFRRVGRKHMIGTLLSVVIVCTLGITVTKWLDLKLHSLERALVFIGAATSSPLWISFSLVTMESFPTSLRSTVSGVTSMLVNIGGLVIPQLLLLALKWKPIPWIVVTVLTTICLLSFLAKIPETKASSENGKTGTIINWRSNGLCREKCFPVFHRGSIRMQKQDAHGESARNICIRLWAEEVATVSAMDLTMS</sequence>
<evidence type="ECO:0000259" key="6">
    <source>
        <dbReference type="PROSITE" id="PS50850"/>
    </source>
</evidence>
<organism evidence="7 8">
    <name type="scientific">Trichuris muris</name>
    <name type="common">Mouse whipworm</name>
    <dbReference type="NCBI Taxonomy" id="70415"/>
    <lineage>
        <taxon>Eukaryota</taxon>
        <taxon>Metazoa</taxon>
        <taxon>Ecdysozoa</taxon>
        <taxon>Nematoda</taxon>
        <taxon>Enoplea</taxon>
        <taxon>Dorylaimia</taxon>
        <taxon>Trichinellida</taxon>
        <taxon>Trichuridae</taxon>
        <taxon>Trichuris</taxon>
    </lineage>
</organism>
<feature type="transmembrane region" description="Helical" evidence="5">
    <location>
        <begin position="328"/>
        <end position="347"/>
    </location>
</feature>
<evidence type="ECO:0000256" key="2">
    <source>
        <dbReference type="ARBA" id="ARBA00022692"/>
    </source>
</evidence>
<dbReference type="Pfam" id="PF07690">
    <property type="entry name" value="MFS_1"/>
    <property type="match status" value="1"/>
</dbReference>
<keyword evidence="2 5" id="KW-0812">Transmembrane</keyword>
<feature type="transmembrane region" description="Helical" evidence="5">
    <location>
        <begin position="37"/>
        <end position="62"/>
    </location>
</feature>
<dbReference type="STRING" id="70415.A0A5S6R197"/>
<dbReference type="AlphaFoldDB" id="A0A5S6R197"/>
<name>A0A5S6R197_TRIMR</name>
<keyword evidence="3 5" id="KW-1133">Transmembrane helix</keyword>
<dbReference type="Proteomes" id="UP000046395">
    <property type="component" value="Unassembled WGS sequence"/>
</dbReference>
<protein>
    <submittedName>
        <fullName evidence="8">MFS domain-containing protein</fullName>
    </submittedName>
</protein>
<dbReference type="InterPro" id="IPR005829">
    <property type="entry name" value="Sugar_transporter_CS"/>
</dbReference>
<proteinExistence type="predicted"/>
<feature type="domain" description="Major facilitator superfamily (MFS) profile" evidence="6">
    <location>
        <begin position="39"/>
        <end position="502"/>
    </location>
</feature>
<dbReference type="PROSITE" id="PS50850">
    <property type="entry name" value="MFS"/>
    <property type="match status" value="1"/>
</dbReference>
<feature type="transmembrane region" description="Helical" evidence="5">
    <location>
        <begin position="450"/>
        <end position="472"/>
    </location>
</feature>
<feature type="transmembrane region" description="Helical" evidence="5">
    <location>
        <begin position="209"/>
        <end position="233"/>
    </location>
</feature>
<feature type="transmembrane region" description="Helical" evidence="5">
    <location>
        <begin position="239"/>
        <end position="258"/>
    </location>
</feature>
<dbReference type="WBParaSite" id="TMUE_3000013265.1">
    <property type="protein sequence ID" value="TMUE_3000013265.1"/>
    <property type="gene ID" value="WBGene00287271"/>
</dbReference>
<dbReference type="InterPro" id="IPR011701">
    <property type="entry name" value="MFS"/>
</dbReference>
<keyword evidence="7" id="KW-1185">Reference proteome</keyword>
<evidence type="ECO:0000256" key="1">
    <source>
        <dbReference type="ARBA" id="ARBA00004141"/>
    </source>
</evidence>
<dbReference type="InterPro" id="IPR020846">
    <property type="entry name" value="MFS_dom"/>
</dbReference>
<evidence type="ECO:0000256" key="3">
    <source>
        <dbReference type="ARBA" id="ARBA00022989"/>
    </source>
</evidence>
<feature type="transmembrane region" description="Helical" evidence="5">
    <location>
        <begin position="478"/>
        <end position="496"/>
    </location>
</feature>
<dbReference type="InterPro" id="IPR036259">
    <property type="entry name" value="MFS_trans_sf"/>
</dbReference>
<dbReference type="PROSITE" id="PS00216">
    <property type="entry name" value="SUGAR_TRANSPORT_1"/>
    <property type="match status" value="1"/>
</dbReference>
<dbReference type="GO" id="GO:0016020">
    <property type="term" value="C:membrane"/>
    <property type="evidence" value="ECO:0007669"/>
    <property type="project" value="UniProtKB-SubCell"/>
</dbReference>
<dbReference type="SUPFAM" id="SSF103473">
    <property type="entry name" value="MFS general substrate transporter"/>
    <property type="match status" value="1"/>
</dbReference>
<accession>A0A5S6R197</accession>
<feature type="transmembrane region" description="Helical" evidence="5">
    <location>
        <begin position="353"/>
        <end position="375"/>
    </location>
</feature>
<dbReference type="PANTHER" id="PTHR24064">
    <property type="entry name" value="SOLUTE CARRIER FAMILY 22 MEMBER"/>
    <property type="match status" value="1"/>
</dbReference>
<feature type="transmembrane region" description="Helical" evidence="5">
    <location>
        <begin position="419"/>
        <end position="438"/>
    </location>
</feature>
<reference evidence="8" key="1">
    <citation type="submission" date="2019-12" db="UniProtKB">
        <authorList>
            <consortium name="WormBaseParasite"/>
        </authorList>
    </citation>
    <scope>IDENTIFICATION</scope>
</reference>
<evidence type="ECO:0000256" key="5">
    <source>
        <dbReference type="SAM" id="Phobius"/>
    </source>
</evidence>
<comment type="subcellular location">
    <subcellularLocation>
        <location evidence="1">Membrane</location>
        <topology evidence="1">Multi-pass membrane protein</topology>
    </subcellularLocation>
</comment>
<dbReference type="GO" id="GO:0022857">
    <property type="term" value="F:transmembrane transporter activity"/>
    <property type="evidence" value="ECO:0007669"/>
    <property type="project" value="InterPro"/>
</dbReference>
<evidence type="ECO:0000313" key="7">
    <source>
        <dbReference type="Proteomes" id="UP000046395"/>
    </source>
</evidence>
<feature type="transmembrane region" description="Helical" evidence="5">
    <location>
        <begin position="387"/>
        <end position="407"/>
    </location>
</feature>